<evidence type="ECO:0000256" key="6">
    <source>
        <dbReference type="ARBA" id="ARBA00022729"/>
    </source>
</evidence>
<keyword evidence="10" id="KW-1185">Reference proteome</keyword>
<dbReference type="SMART" id="SM00039">
    <property type="entry name" value="CRF"/>
    <property type="match status" value="1"/>
</dbReference>
<feature type="chain" id="PRO_5042599205" evidence="8">
    <location>
        <begin position="21"/>
        <end position="178"/>
    </location>
</feature>
<evidence type="ECO:0000313" key="11">
    <source>
        <dbReference type="RefSeq" id="XP_032828761.1"/>
    </source>
</evidence>
<comment type="subcellular location">
    <subcellularLocation>
        <location evidence="1">Secreted</location>
    </subcellularLocation>
</comment>
<feature type="domain" description="Corticotropin-releasing factor" evidence="9">
    <location>
        <begin position="137"/>
        <end position="176"/>
    </location>
</feature>
<evidence type="ECO:0000256" key="3">
    <source>
        <dbReference type="ARBA" id="ARBA00022525"/>
    </source>
</evidence>
<dbReference type="KEGG" id="pmrn:116953037"/>
<sequence length="178" mass="19790">MKLGTLLLFAVAVLLPPRSAISVIKQQQQDQQQQREHHRQQEQQQQGLPSPWSRASLHPRAVQRPPPLLETHGSAVPWDSFSASARLLPSLWRVGDAGGDYAEDGGDYGGQGKEAEDGGIEEVGEEEEERRLLEKRGEVPTSLDLTFHLMRELLDAARAEKMVIQAHSNRKIMDSAGK</sequence>
<evidence type="ECO:0000256" key="7">
    <source>
        <dbReference type="SAM" id="MobiDB-lite"/>
    </source>
</evidence>
<evidence type="ECO:0000256" key="2">
    <source>
        <dbReference type="ARBA" id="ARBA00009287"/>
    </source>
</evidence>
<feature type="region of interest" description="Disordered" evidence="7">
    <location>
        <begin position="102"/>
        <end position="124"/>
    </location>
</feature>
<dbReference type="RefSeq" id="XP_032828761.1">
    <property type="nucleotide sequence ID" value="XM_032972870.1"/>
</dbReference>
<name>A0AAJ7U2R2_PETMA</name>
<dbReference type="GO" id="GO:0005576">
    <property type="term" value="C:extracellular region"/>
    <property type="evidence" value="ECO:0007669"/>
    <property type="project" value="UniProtKB-SubCell"/>
</dbReference>
<keyword evidence="5" id="KW-0372">Hormone</keyword>
<evidence type="ECO:0000256" key="8">
    <source>
        <dbReference type="SAM" id="SignalP"/>
    </source>
</evidence>
<dbReference type="Proteomes" id="UP001318040">
    <property type="component" value="Chromosome 3"/>
</dbReference>
<protein>
    <submittedName>
        <fullName evidence="11">Corticoliberin-like</fullName>
    </submittedName>
</protein>
<keyword evidence="6 8" id="KW-0732">Signal</keyword>
<reference evidence="11" key="1">
    <citation type="submission" date="2025-08" db="UniProtKB">
        <authorList>
            <consortium name="RefSeq"/>
        </authorList>
    </citation>
    <scope>IDENTIFICATION</scope>
    <source>
        <tissue evidence="11">Sperm</tissue>
    </source>
</reference>
<evidence type="ECO:0000259" key="9">
    <source>
        <dbReference type="SMART" id="SM00039"/>
    </source>
</evidence>
<evidence type="ECO:0000313" key="10">
    <source>
        <dbReference type="Proteomes" id="UP001318040"/>
    </source>
</evidence>
<evidence type="ECO:0000256" key="1">
    <source>
        <dbReference type="ARBA" id="ARBA00004613"/>
    </source>
</evidence>
<feature type="signal peptide" evidence="8">
    <location>
        <begin position="1"/>
        <end position="20"/>
    </location>
</feature>
<gene>
    <name evidence="11" type="primary">LOC116953037</name>
</gene>
<dbReference type="InterPro" id="IPR003620">
    <property type="entry name" value="Urocortin_CRF"/>
</dbReference>
<accession>A0AAJ7U2R2</accession>
<dbReference type="PRINTS" id="PR01612">
    <property type="entry name" value="CRFFAMILY"/>
</dbReference>
<proteinExistence type="inferred from homology"/>
<dbReference type="PANTHER" id="PTHR15035:SF9">
    <property type="entry name" value="CORTICOLIBERIN"/>
    <property type="match status" value="1"/>
</dbReference>
<dbReference type="GO" id="GO:0005179">
    <property type="term" value="F:hormone activity"/>
    <property type="evidence" value="ECO:0007669"/>
    <property type="project" value="UniProtKB-KW"/>
</dbReference>
<dbReference type="Pfam" id="PF00473">
    <property type="entry name" value="CRF"/>
    <property type="match status" value="1"/>
</dbReference>
<keyword evidence="3" id="KW-0964">Secreted</keyword>
<comment type="similarity">
    <text evidence="2">Belongs to the sauvagine/corticotropin-releasing factor/urotensin I family.</text>
</comment>
<dbReference type="InterPro" id="IPR000187">
    <property type="entry name" value="CRF"/>
</dbReference>
<evidence type="ECO:0000256" key="4">
    <source>
        <dbReference type="ARBA" id="ARBA00022685"/>
    </source>
</evidence>
<evidence type="ECO:0000256" key="5">
    <source>
        <dbReference type="ARBA" id="ARBA00022702"/>
    </source>
</evidence>
<organism evidence="10 11">
    <name type="scientific">Petromyzon marinus</name>
    <name type="common">Sea lamprey</name>
    <dbReference type="NCBI Taxonomy" id="7757"/>
    <lineage>
        <taxon>Eukaryota</taxon>
        <taxon>Metazoa</taxon>
        <taxon>Chordata</taxon>
        <taxon>Craniata</taxon>
        <taxon>Vertebrata</taxon>
        <taxon>Cyclostomata</taxon>
        <taxon>Hyperoartia</taxon>
        <taxon>Petromyzontiformes</taxon>
        <taxon>Petromyzontidae</taxon>
        <taxon>Petromyzon</taxon>
    </lineage>
</organism>
<keyword evidence="4" id="KW-0165">Cleavage on pair of basic residues</keyword>
<dbReference type="AlphaFoldDB" id="A0AAJ7U2R2"/>
<dbReference type="PANTHER" id="PTHR15035">
    <property type="entry name" value="CORTICOLIBERIN/UROCORTIN"/>
    <property type="match status" value="1"/>
</dbReference>
<feature type="region of interest" description="Disordered" evidence="7">
    <location>
        <begin position="25"/>
        <end position="75"/>
    </location>
</feature>
<dbReference type="Gene3D" id="6.10.250.1920">
    <property type="match status" value="1"/>
</dbReference>